<accession>A0ABP9HHR7</accession>
<feature type="transmembrane region" description="Helical" evidence="1">
    <location>
        <begin position="296"/>
        <end position="314"/>
    </location>
</feature>
<proteinExistence type="predicted"/>
<dbReference type="PANTHER" id="PTHR30569:SF0">
    <property type="entry name" value="CYTOSINE PERMEASE"/>
    <property type="match status" value="1"/>
</dbReference>
<keyword evidence="1" id="KW-0812">Transmembrane</keyword>
<feature type="transmembrane region" description="Helical" evidence="1">
    <location>
        <begin position="115"/>
        <end position="135"/>
    </location>
</feature>
<gene>
    <name evidence="2" type="ORF">GCM10023257_03660</name>
</gene>
<feature type="transmembrane region" description="Helical" evidence="1">
    <location>
        <begin position="51"/>
        <end position="70"/>
    </location>
</feature>
<feature type="transmembrane region" description="Helical" evidence="1">
    <location>
        <begin position="182"/>
        <end position="202"/>
    </location>
</feature>
<dbReference type="EMBL" id="BAABIV010000002">
    <property type="protein sequence ID" value="GAA4970931.1"/>
    <property type="molecule type" value="Genomic_DNA"/>
</dbReference>
<feature type="transmembrane region" description="Helical" evidence="1">
    <location>
        <begin position="413"/>
        <end position="431"/>
    </location>
</feature>
<evidence type="ECO:0000313" key="3">
    <source>
        <dbReference type="Proteomes" id="UP001500610"/>
    </source>
</evidence>
<reference evidence="3" key="1">
    <citation type="journal article" date="2019" name="Int. J. Syst. Evol. Microbiol.">
        <title>The Global Catalogue of Microorganisms (GCM) 10K type strain sequencing project: providing services to taxonomists for standard genome sequencing and annotation.</title>
        <authorList>
            <consortium name="The Broad Institute Genomics Platform"/>
            <consortium name="The Broad Institute Genome Sequencing Center for Infectious Disease"/>
            <person name="Wu L."/>
            <person name="Ma J."/>
        </authorList>
    </citation>
    <scope>NUCLEOTIDE SEQUENCE [LARGE SCALE GENOMIC DNA]</scope>
    <source>
        <strain evidence="3">JCM 17657</strain>
    </source>
</reference>
<keyword evidence="1" id="KW-0472">Membrane</keyword>
<feature type="transmembrane region" description="Helical" evidence="1">
    <location>
        <begin position="155"/>
        <end position="175"/>
    </location>
</feature>
<feature type="transmembrane region" description="Helical" evidence="1">
    <location>
        <begin position="262"/>
        <end position="284"/>
    </location>
</feature>
<feature type="transmembrane region" description="Helical" evidence="1">
    <location>
        <begin position="76"/>
        <end position="94"/>
    </location>
</feature>
<organism evidence="2 3">
    <name type="scientific">Streptomyces hyderabadensis</name>
    <dbReference type="NCBI Taxonomy" id="598549"/>
    <lineage>
        <taxon>Bacteria</taxon>
        <taxon>Bacillati</taxon>
        <taxon>Actinomycetota</taxon>
        <taxon>Actinomycetes</taxon>
        <taxon>Kitasatosporales</taxon>
        <taxon>Streptomycetaceae</taxon>
        <taxon>Streptomyces</taxon>
    </lineage>
</organism>
<evidence type="ECO:0000256" key="1">
    <source>
        <dbReference type="SAM" id="Phobius"/>
    </source>
</evidence>
<dbReference type="PANTHER" id="PTHR30569">
    <property type="entry name" value="CYTOSINE TRANSPORTER CODB"/>
    <property type="match status" value="1"/>
</dbReference>
<keyword evidence="1" id="KW-1133">Transmembrane helix</keyword>
<keyword evidence="3" id="KW-1185">Reference proteome</keyword>
<feature type="transmembrane region" description="Helical" evidence="1">
    <location>
        <begin position="374"/>
        <end position="393"/>
    </location>
</feature>
<feature type="transmembrane region" description="Helical" evidence="1">
    <location>
        <begin position="437"/>
        <end position="460"/>
    </location>
</feature>
<dbReference type="InterPro" id="IPR030191">
    <property type="entry name" value="CodB"/>
</dbReference>
<feature type="transmembrane region" description="Helical" evidence="1">
    <location>
        <begin position="222"/>
        <end position="241"/>
    </location>
</feature>
<sequence>MSLTQEVPPSPLRTRVVDDPAVVAEQRADDYSNHVVPLTARVGRWQLAMSYWSLLSAMVWLFYGALAASLYGTTDALIAIGVSVVTFSLMAYPFTRWSLRSGLNSTLLSRRMFGVLGGSLTALLIAATTTYYAVFESSTLAVAFQHYTPSWDIRIWYAIVVVAMLPLMLGGVQTWMAKLNAVLLPLYVVGIVAAVIVAAVRFPAASDWTSFSGVVPQEARALPGWLLASVLYMGCYLNMLMNVDFARMAKKEDEGFHRNVTFGWVFYVCLYAVNGTVGIFLVRAAMPDQPAAETGVVQAILSTLGIAGLILIVASQARINSLNYYQASANWGRLATNLAGIRINRMLLVVGTSAVAFLLMLTDVFSYLQDALTWQGVFVVSWVAVLLTHYALVPEDRAHGPEFRALRLPRVTWGLGVWVFSSALGICLVEAPGVPAALAGTAQLVTLLVSAVLYGAVILARRATERSHPDPRDEVADPEAVRAECHRCAKSYVVVEMDREAAAGNAPVCDECATASLVPGRR</sequence>
<evidence type="ECO:0000313" key="2">
    <source>
        <dbReference type="EMBL" id="GAA4970931.1"/>
    </source>
</evidence>
<comment type="caution">
    <text evidence="2">The sequence shown here is derived from an EMBL/GenBank/DDBJ whole genome shotgun (WGS) entry which is preliminary data.</text>
</comment>
<dbReference type="RefSeq" id="WP_226029111.1">
    <property type="nucleotide sequence ID" value="NZ_BAABIV010000002.1"/>
</dbReference>
<protein>
    <submittedName>
        <fullName evidence="2">Allantoin permease</fullName>
    </submittedName>
</protein>
<dbReference type="Gene3D" id="1.10.4160.10">
    <property type="entry name" value="Hydantoin permease"/>
    <property type="match status" value="1"/>
</dbReference>
<dbReference type="Proteomes" id="UP001500610">
    <property type="component" value="Unassembled WGS sequence"/>
</dbReference>
<feature type="transmembrane region" description="Helical" evidence="1">
    <location>
        <begin position="346"/>
        <end position="368"/>
    </location>
</feature>
<name>A0ABP9HHR7_9ACTN</name>